<dbReference type="Proteomes" id="UP001524587">
    <property type="component" value="Unassembled WGS sequence"/>
</dbReference>
<keyword evidence="3" id="KW-1185">Reference proteome</keyword>
<dbReference type="EMBL" id="JAMSKV010000017">
    <property type="protein sequence ID" value="MCQ8279879.1"/>
    <property type="molecule type" value="Genomic_DNA"/>
</dbReference>
<comment type="caution">
    <text evidence="2">The sequence shown here is derived from an EMBL/GenBank/DDBJ whole genome shotgun (WGS) entry which is preliminary data.</text>
</comment>
<feature type="region of interest" description="Disordered" evidence="1">
    <location>
        <begin position="108"/>
        <end position="144"/>
    </location>
</feature>
<dbReference type="RefSeq" id="WP_422865368.1">
    <property type="nucleotide sequence ID" value="NZ_JAMSKV010000017.1"/>
</dbReference>
<sequence length="167" mass="18938">MTDGQYRALVAYIITWGRTLGDALDVAMRDVGITDSRDDVLDHLSKTGWDYDESNQTLTYLRRLDPATQWRRPHHWPNHWRWIDLPEDDHGDPRLLEAVHALMEVRARPPCSPDESPELPVLDTDPDAADLPRDHTEGTSDDPITLVAVVRLAKAVLAVADREEGDE</sequence>
<evidence type="ECO:0000313" key="2">
    <source>
        <dbReference type="EMBL" id="MCQ8279879.1"/>
    </source>
</evidence>
<organism evidence="2 3">
    <name type="scientific">Endosaccharibacter trunci</name>
    <dbReference type="NCBI Taxonomy" id="2812733"/>
    <lineage>
        <taxon>Bacteria</taxon>
        <taxon>Pseudomonadati</taxon>
        <taxon>Pseudomonadota</taxon>
        <taxon>Alphaproteobacteria</taxon>
        <taxon>Acetobacterales</taxon>
        <taxon>Acetobacteraceae</taxon>
        <taxon>Endosaccharibacter</taxon>
    </lineage>
</organism>
<protein>
    <submittedName>
        <fullName evidence="2">Uncharacterized protein</fullName>
    </submittedName>
</protein>
<name>A0ABT1WAF6_9PROT</name>
<evidence type="ECO:0000256" key="1">
    <source>
        <dbReference type="SAM" id="MobiDB-lite"/>
    </source>
</evidence>
<reference evidence="2 3" key="1">
    <citation type="submission" date="2022-06" db="EMBL/GenBank/DDBJ databases">
        <title>Endosaccharibacter gen. nov., sp. nov., endophytic bacteria isolated from sugarcane.</title>
        <authorList>
            <person name="Pitiwittayakul N."/>
            <person name="Yukphan P."/>
            <person name="Charoenyingcharoen P."/>
            <person name="Tanasupawat S."/>
        </authorList>
    </citation>
    <scope>NUCLEOTIDE SEQUENCE [LARGE SCALE GENOMIC DNA]</scope>
    <source>
        <strain evidence="2 3">KSS8</strain>
    </source>
</reference>
<evidence type="ECO:0000313" key="3">
    <source>
        <dbReference type="Proteomes" id="UP001524587"/>
    </source>
</evidence>
<proteinExistence type="predicted"/>
<accession>A0ABT1WAF6</accession>
<gene>
    <name evidence="2" type="ORF">NFI95_15650</name>
</gene>